<sequence>MAEQLSFEPYQLSPLDHLMPLAYLPFLNVSRTETPSKGLALLEAAIFRHHTRRIFTSSNAQELISYDDLCDEKYVTVPFNVPLSGSNPVTRFQVNIVEGRLIFNISWSPSETTSRRSAQPSPETSSIGMCVDGRSILQPRLPMTYMGNAILGTKSTYSPPAVTGLAIDPRDQLWLPTLVDLAKHVKKVERATDDTCIRGILSYVNGCSDWGSPSNLSVDFLISNIPQFPLNSLYFGSALGESLDLKLPDPRREGMCWILLAGDPPSHTLGDSDNS</sequence>
<gene>
    <name evidence="1" type="ORF">ASPWEDRAFT_177760</name>
</gene>
<evidence type="ECO:0000313" key="2">
    <source>
        <dbReference type="Proteomes" id="UP000184383"/>
    </source>
</evidence>
<protein>
    <submittedName>
        <fullName evidence="1">Uncharacterized protein</fullName>
    </submittedName>
</protein>
<proteinExistence type="predicted"/>
<dbReference type="Proteomes" id="UP000184383">
    <property type="component" value="Unassembled WGS sequence"/>
</dbReference>
<dbReference type="VEuPathDB" id="FungiDB:ASPWEDRAFT_177760"/>
<name>A0A1L9R537_ASPWE</name>
<dbReference type="EMBL" id="KV878218">
    <property type="protein sequence ID" value="OJJ30029.1"/>
    <property type="molecule type" value="Genomic_DNA"/>
</dbReference>
<dbReference type="OrthoDB" id="1862401at2759"/>
<dbReference type="InterPro" id="IPR023213">
    <property type="entry name" value="CAT-like_dom_sf"/>
</dbReference>
<dbReference type="Gene3D" id="3.30.559.10">
    <property type="entry name" value="Chloramphenicol acetyltransferase-like domain"/>
    <property type="match status" value="1"/>
</dbReference>
<reference evidence="2" key="1">
    <citation type="journal article" date="2017" name="Genome Biol.">
        <title>Comparative genomics reveals high biological diversity and specific adaptations in the industrially and medically important fungal genus Aspergillus.</title>
        <authorList>
            <person name="de Vries R.P."/>
            <person name="Riley R."/>
            <person name="Wiebenga A."/>
            <person name="Aguilar-Osorio G."/>
            <person name="Amillis S."/>
            <person name="Uchima C.A."/>
            <person name="Anderluh G."/>
            <person name="Asadollahi M."/>
            <person name="Askin M."/>
            <person name="Barry K."/>
            <person name="Battaglia E."/>
            <person name="Bayram O."/>
            <person name="Benocci T."/>
            <person name="Braus-Stromeyer S.A."/>
            <person name="Caldana C."/>
            <person name="Canovas D."/>
            <person name="Cerqueira G.C."/>
            <person name="Chen F."/>
            <person name="Chen W."/>
            <person name="Choi C."/>
            <person name="Clum A."/>
            <person name="Dos Santos R.A."/>
            <person name="Damasio A.R."/>
            <person name="Diallinas G."/>
            <person name="Emri T."/>
            <person name="Fekete E."/>
            <person name="Flipphi M."/>
            <person name="Freyberg S."/>
            <person name="Gallo A."/>
            <person name="Gournas C."/>
            <person name="Habgood R."/>
            <person name="Hainaut M."/>
            <person name="Harispe M.L."/>
            <person name="Henrissat B."/>
            <person name="Hilden K.S."/>
            <person name="Hope R."/>
            <person name="Hossain A."/>
            <person name="Karabika E."/>
            <person name="Karaffa L."/>
            <person name="Karanyi Z."/>
            <person name="Krasevec N."/>
            <person name="Kuo A."/>
            <person name="Kusch H."/>
            <person name="LaButti K."/>
            <person name="Lagendijk E.L."/>
            <person name="Lapidus A."/>
            <person name="Levasseur A."/>
            <person name="Lindquist E."/>
            <person name="Lipzen A."/>
            <person name="Logrieco A.F."/>
            <person name="MacCabe A."/>
            <person name="Maekelae M.R."/>
            <person name="Malavazi I."/>
            <person name="Melin P."/>
            <person name="Meyer V."/>
            <person name="Mielnichuk N."/>
            <person name="Miskei M."/>
            <person name="Molnar A.P."/>
            <person name="Mule G."/>
            <person name="Ngan C.Y."/>
            <person name="Orejas M."/>
            <person name="Orosz E."/>
            <person name="Ouedraogo J.P."/>
            <person name="Overkamp K.M."/>
            <person name="Park H.-S."/>
            <person name="Perrone G."/>
            <person name="Piumi F."/>
            <person name="Punt P.J."/>
            <person name="Ram A.F."/>
            <person name="Ramon A."/>
            <person name="Rauscher S."/>
            <person name="Record E."/>
            <person name="Riano-Pachon D.M."/>
            <person name="Robert V."/>
            <person name="Roehrig J."/>
            <person name="Ruller R."/>
            <person name="Salamov A."/>
            <person name="Salih N.S."/>
            <person name="Samson R.A."/>
            <person name="Sandor E."/>
            <person name="Sanguinetti M."/>
            <person name="Schuetze T."/>
            <person name="Sepcic K."/>
            <person name="Shelest E."/>
            <person name="Sherlock G."/>
            <person name="Sophianopoulou V."/>
            <person name="Squina F.M."/>
            <person name="Sun H."/>
            <person name="Susca A."/>
            <person name="Todd R.B."/>
            <person name="Tsang A."/>
            <person name="Unkles S.E."/>
            <person name="van de Wiele N."/>
            <person name="van Rossen-Uffink D."/>
            <person name="Oliveira J.V."/>
            <person name="Vesth T.C."/>
            <person name="Visser J."/>
            <person name="Yu J.-H."/>
            <person name="Zhou M."/>
            <person name="Andersen M.R."/>
            <person name="Archer D.B."/>
            <person name="Baker S.E."/>
            <person name="Benoit I."/>
            <person name="Brakhage A.A."/>
            <person name="Braus G.H."/>
            <person name="Fischer R."/>
            <person name="Frisvad J.C."/>
            <person name="Goldman G.H."/>
            <person name="Houbraken J."/>
            <person name="Oakley B."/>
            <person name="Pocsi I."/>
            <person name="Scazzocchio C."/>
            <person name="Seiboth B."/>
            <person name="vanKuyk P.A."/>
            <person name="Wortman J."/>
            <person name="Dyer P.S."/>
            <person name="Grigoriev I.V."/>
        </authorList>
    </citation>
    <scope>NUCLEOTIDE SEQUENCE [LARGE SCALE GENOMIC DNA]</scope>
    <source>
        <strain evidence="2">DTO 134E9</strain>
    </source>
</reference>
<dbReference type="Pfam" id="PF02458">
    <property type="entry name" value="Transferase"/>
    <property type="match status" value="1"/>
</dbReference>
<dbReference type="STRING" id="1073089.A0A1L9R537"/>
<evidence type="ECO:0000313" key="1">
    <source>
        <dbReference type="EMBL" id="OJJ30029.1"/>
    </source>
</evidence>
<dbReference type="RefSeq" id="XP_040683706.1">
    <property type="nucleotide sequence ID" value="XM_040831712.1"/>
</dbReference>
<dbReference type="AlphaFoldDB" id="A0A1L9R537"/>
<dbReference type="GeneID" id="63747560"/>
<keyword evidence="2" id="KW-1185">Reference proteome</keyword>
<accession>A0A1L9R537</accession>
<organism evidence="1 2">
    <name type="scientific">Aspergillus wentii DTO 134E9</name>
    <dbReference type="NCBI Taxonomy" id="1073089"/>
    <lineage>
        <taxon>Eukaryota</taxon>
        <taxon>Fungi</taxon>
        <taxon>Dikarya</taxon>
        <taxon>Ascomycota</taxon>
        <taxon>Pezizomycotina</taxon>
        <taxon>Eurotiomycetes</taxon>
        <taxon>Eurotiomycetidae</taxon>
        <taxon>Eurotiales</taxon>
        <taxon>Aspergillaceae</taxon>
        <taxon>Aspergillus</taxon>
        <taxon>Aspergillus subgen. Cremei</taxon>
    </lineage>
</organism>